<dbReference type="CDD" id="cd20625">
    <property type="entry name" value="CYP164-like"/>
    <property type="match status" value="1"/>
</dbReference>
<gene>
    <name evidence="7" type="ORF">CLV70_112192</name>
</gene>
<dbReference type="Pfam" id="PF00067">
    <property type="entry name" value="p450"/>
    <property type="match status" value="1"/>
</dbReference>
<evidence type="ECO:0000256" key="4">
    <source>
        <dbReference type="ARBA" id="ARBA00023002"/>
    </source>
</evidence>
<dbReference type="GO" id="GO:0004497">
    <property type="term" value="F:monooxygenase activity"/>
    <property type="evidence" value="ECO:0007669"/>
    <property type="project" value="UniProtKB-KW"/>
</dbReference>
<keyword evidence="6" id="KW-0503">Monooxygenase</keyword>
<keyword evidence="3" id="KW-0479">Metal-binding</keyword>
<dbReference type="AlphaFoldDB" id="A0A2T0RXA8"/>
<sequence length="403" mass="44892">MTDSRTEFDLFSPAAMAEPMPLLHRIRAQEPVAWLPQLGAYLLTRHADVVAVLKDRRLDVANMARGMDRLTPRERAELQPLFRSLQLWMGHTDPTDHVRFQKLLKRYFTPATVEALRPRVRQITHDLLDAVAPGGRMEAVRDLAYPLPASVIAEILGLPATDRDKLQQWSRDILAVFGIADVTQFRRAQASVLAMQDHLRPLLDERRRAPREDVLSVFAEAEREGLVTEEEILANGVLLLFAGHETTAGLIGNGLALLFENPGQLELLKAKPELMRTAVEEMLRYDGPAGVLVRVAAEPVTVGGREYPAGTQFYLAMVAGNRDPEVFADPDRFDITRTPNRHTAFGLGTFYCLGAALARMETDECLRILLERFPGLRPGEGGPVWQPSLPVGHRLTALPVELA</sequence>
<dbReference type="PRINTS" id="PR00359">
    <property type="entry name" value="BP450"/>
</dbReference>
<evidence type="ECO:0000313" key="8">
    <source>
        <dbReference type="Proteomes" id="UP000239209"/>
    </source>
</evidence>
<evidence type="ECO:0000256" key="2">
    <source>
        <dbReference type="ARBA" id="ARBA00022617"/>
    </source>
</evidence>
<dbReference type="InterPro" id="IPR036396">
    <property type="entry name" value="Cyt_P450_sf"/>
</dbReference>
<dbReference type="SUPFAM" id="SSF48264">
    <property type="entry name" value="Cytochrome P450"/>
    <property type="match status" value="1"/>
</dbReference>
<accession>A0A2T0RXA8</accession>
<evidence type="ECO:0000313" key="7">
    <source>
        <dbReference type="EMBL" id="PRY25826.1"/>
    </source>
</evidence>
<dbReference type="RefSeq" id="WP_106129006.1">
    <property type="nucleotide sequence ID" value="NZ_PVZG01000012.1"/>
</dbReference>
<dbReference type="Proteomes" id="UP000239209">
    <property type="component" value="Unassembled WGS sequence"/>
</dbReference>
<dbReference type="GO" id="GO:0005506">
    <property type="term" value="F:iron ion binding"/>
    <property type="evidence" value="ECO:0007669"/>
    <property type="project" value="InterPro"/>
</dbReference>
<dbReference type="GO" id="GO:0017000">
    <property type="term" value="P:antibiotic biosynthetic process"/>
    <property type="evidence" value="ECO:0007669"/>
    <property type="project" value="UniProtKB-ARBA"/>
</dbReference>
<dbReference type="OrthoDB" id="4156795at2"/>
<keyword evidence="2" id="KW-0349">Heme</keyword>
<keyword evidence="5" id="KW-0408">Iron</keyword>
<evidence type="ECO:0008006" key="9">
    <source>
        <dbReference type="Google" id="ProtNLM"/>
    </source>
</evidence>
<comment type="caution">
    <text evidence="7">The sequence shown here is derived from an EMBL/GenBank/DDBJ whole genome shotgun (WGS) entry which is preliminary data.</text>
</comment>
<reference evidence="7 8" key="1">
    <citation type="submission" date="2018-03" db="EMBL/GenBank/DDBJ databases">
        <title>Genomic Encyclopedia of Archaeal and Bacterial Type Strains, Phase II (KMG-II): from individual species to whole genera.</title>
        <authorList>
            <person name="Goeker M."/>
        </authorList>
    </citation>
    <scope>NUCLEOTIDE SEQUENCE [LARGE SCALE GENOMIC DNA]</scope>
    <source>
        <strain evidence="7 8">DSM 45348</strain>
    </source>
</reference>
<name>A0A2T0RXA8_9ACTN</name>
<dbReference type="GO" id="GO:0016705">
    <property type="term" value="F:oxidoreductase activity, acting on paired donors, with incorporation or reduction of molecular oxygen"/>
    <property type="evidence" value="ECO:0007669"/>
    <property type="project" value="InterPro"/>
</dbReference>
<dbReference type="GO" id="GO:0020037">
    <property type="term" value="F:heme binding"/>
    <property type="evidence" value="ECO:0007669"/>
    <property type="project" value="InterPro"/>
</dbReference>
<comment type="similarity">
    <text evidence="1">Belongs to the cytochrome P450 family.</text>
</comment>
<protein>
    <recommendedName>
        <fullName evidence="9">Cytochrome P450</fullName>
    </recommendedName>
</protein>
<dbReference type="FunFam" id="1.10.630.10:FF:000018">
    <property type="entry name" value="Cytochrome P450 monooxygenase"/>
    <property type="match status" value="1"/>
</dbReference>
<evidence type="ECO:0000256" key="1">
    <source>
        <dbReference type="ARBA" id="ARBA00010617"/>
    </source>
</evidence>
<organism evidence="7 8">
    <name type="scientific">Pseudosporangium ferrugineum</name>
    <dbReference type="NCBI Taxonomy" id="439699"/>
    <lineage>
        <taxon>Bacteria</taxon>
        <taxon>Bacillati</taxon>
        <taxon>Actinomycetota</taxon>
        <taxon>Actinomycetes</taxon>
        <taxon>Micromonosporales</taxon>
        <taxon>Micromonosporaceae</taxon>
        <taxon>Pseudosporangium</taxon>
    </lineage>
</organism>
<evidence type="ECO:0000256" key="6">
    <source>
        <dbReference type="ARBA" id="ARBA00023033"/>
    </source>
</evidence>
<evidence type="ECO:0000256" key="5">
    <source>
        <dbReference type="ARBA" id="ARBA00023004"/>
    </source>
</evidence>
<proteinExistence type="inferred from homology"/>
<dbReference type="PANTHER" id="PTHR46696:SF1">
    <property type="entry name" value="CYTOCHROME P450 YJIB-RELATED"/>
    <property type="match status" value="1"/>
</dbReference>
<keyword evidence="8" id="KW-1185">Reference proteome</keyword>
<keyword evidence="4" id="KW-0560">Oxidoreductase</keyword>
<dbReference type="PANTHER" id="PTHR46696">
    <property type="entry name" value="P450, PUTATIVE (EUROFUNG)-RELATED"/>
    <property type="match status" value="1"/>
</dbReference>
<dbReference type="Gene3D" id="1.10.630.10">
    <property type="entry name" value="Cytochrome P450"/>
    <property type="match status" value="1"/>
</dbReference>
<dbReference type="EMBL" id="PVZG01000012">
    <property type="protein sequence ID" value="PRY25826.1"/>
    <property type="molecule type" value="Genomic_DNA"/>
</dbReference>
<evidence type="ECO:0000256" key="3">
    <source>
        <dbReference type="ARBA" id="ARBA00022723"/>
    </source>
</evidence>
<dbReference type="InterPro" id="IPR002397">
    <property type="entry name" value="Cyt_P450_B"/>
</dbReference>
<dbReference type="InterPro" id="IPR001128">
    <property type="entry name" value="Cyt_P450"/>
</dbReference>